<dbReference type="Proteomes" id="UP001597375">
    <property type="component" value="Unassembled WGS sequence"/>
</dbReference>
<dbReference type="EMBL" id="JBHUIT010000005">
    <property type="protein sequence ID" value="MFD2256307.1"/>
    <property type="molecule type" value="Genomic_DNA"/>
</dbReference>
<dbReference type="RefSeq" id="WP_386819427.1">
    <property type="nucleotide sequence ID" value="NZ_JBHUIT010000005.1"/>
</dbReference>
<sequence>MKFTEAQLETAIIELLAAEGYPHVLGEAIARRLQEVLIKEDLRHS</sequence>
<reference evidence="2" key="1">
    <citation type="journal article" date="2019" name="Int. J. Syst. Evol. Microbiol.">
        <title>The Global Catalogue of Microorganisms (GCM) 10K type strain sequencing project: providing services to taxonomists for standard genome sequencing and annotation.</title>
        <authorList>
            <consortium name="The Broad Institute Genomics Platform"/>
            <consortium name="The Broad Institute Genome Sequencing Center for Infectious Disease"/>
            <person name="Wu L."/>
            <person name="Ma J."/>
        </authorList>
    </citation>
    <scope>NUCLEOTIDE SEQUENCE [LARGE SCALE GENOMIC DNA]</scope>
    <source>
        <strain evidence="2">CGMCC 4.7106</strain>
    </source>
</reference>
<accession>A0ABW5D5F5</accession>
<evidence type="ECO:0000313" key="2">
    <source>
        <dbReference type="Proteomes" id="UP001597375"/>
    </source>
</evidence>
<keyword evidence="2" id="KW-1185">Reference proteome</keyword>
<protein>
    <submittedName>
        <fullName evidence="1">Uncharacterized protein</fullName>
    </submittedName>
</protein>
<organism evidence="1 2">
    <name type="scientific">Luteolibacter algae</name>
    <dbReference type="NCBI Taxonomy" id="454151"/>
    <lineage>
        <taxon>Bacteria</taxon>
        <taxon>Pseudomonadati</taxon>
        <taxon>Verrucomicrobiota</taxon>
        <taxon>Verrucomicrobiia</taxon>
        <taxon>Verrucomicrobiales</taxon>
        <taxon>Verrucomicrobiaceae</taxon>
        <taxon>Luteolibacter</taxon>
    </lineage>
</organism>
<name>A0ABW5D5F5_9BACT</name>
<gene>
    <name evidence="1" type="ORF">ACFSSA_06450</name>
</gene>
<proteinExistence type="predicted"/>
<evidence type="ECO:0000313" key="1">
    <source>
        <dbReference type="EMBL" id="MFD2256307.1"/>
    </source>
</evidence>
<comment type="caution">
    <text evidence="1">The sequence shown here is derived from an EMBL/GenBank/DDBJ whole genome shotgun (WGS) entry which is preliminary data.</text>
</comment>